<dbReference type="PROSITE" id="PS51340">
    <property type="entry name" value="MOSC"/>
    <property type="match status" value="1"/>
</dbReference>
<dbReference type="SUPFAM" id="SSF50800">
    <property type="entry name" value="PK beta-barrel domain-like"/>
    <property type="match status" value="1"/>
</dbReference>
<name>A0ABV2XT94_9ACTN</name>
<dbReference type="InterPro" id="IPR005302">
    <property type="entry name" value="MoCF_Sase_C"/>
</dbReference>
<evidence type="ECO:0000313" key="2">
    <source>
        <dbReference type="EMBL" id="MEU2267226.1"/>
    </source>
</evidence>
<proteinExistence type="predicted"/>
<dbReference type="Proteomes" id="UP001550603">
    <property type="component" value="Unassembled WGS sequence"/>
</dbReference>
<evidence type="ECO:0000313" key="3">
    <source>
        <dbReference type="Proteomes" id="UP001550603"/>
    </source>
</evidence>
<evidence type="ECO:0000259" key="1">
    <source>
        <dbReference type="PROSITE" id="PS51340"/>
    </source>
</evidence>
<feature type="domain" description="MOSC" evidence="1">
    <location>
        <begin position="1"/>
        <end position="119"/>
    </location>
</feature>
<dbReference type="Pfam" id="PF03473">
    <property type="entry name" value="MOSC"/>
    <property type="match status" value="1"/>
</dbReference>
<keyword evidence="3" id="KW-1185">Reference proteome</keyword>
<accession>A0ABV2XT94</accession>
<organism evidence="2 3">
    <name type="scientific">Streptomyces olindensis</name>
    <dbReference type="NCBI Taxonomy" id="358823"/>
    <lineage>
        <taxon>Bacteria</taxon>
        <taxon>Bacillati</taxon>
        <taxon>Actinomycetota</taxon>
        <taxon>Actinomycetes</taxon>
        <taxon>Kitasatosporales</taxon>
        <taxon>Streptomycetaceae</taxon>
        <taxon>Streptomyces</taxon>
    </lineage>
</organism>
<protein>
    <submittedName>
        <fullName evidence="2">MOSC domain-containing protein</fullName>
    </submittedName>
</protein>
<gene>
    <name evidence="2" type="ORF">ABZ568_12555</name>
</gene>
<dbReference type="EMBL" id="JBEYBN010000013">
    <property type="protein sequence ID" value="MEU2267226.1"/>
    <property type="molecule type" value="Genomic_DNA"/>
</dbReference>
<dbReference type="RefSeq" id="WP_359788153.1">
    <property type="nucleotide sequence ID" value="NZ_JBEYBN010000013.1"/>
</dbReference>
<reference evidence="2 3" key="1">
    <citation type="submission" date="2024-06" db="EMBL/GenBank/DDBJ databases">
        <title>The Natural Products Discovery Center: Release of the First 8490 Sequenced Strains for Exploring Actinobacteria Biosynthetic Diversity.</title>
        <authorList>
            <person name="Kalkreuter E."/>
            <person name="Kautsar S.A."/>
            <person name="Yang D."/>
            <person name="Bader C.D."/>
            <person name="Teijaro C.N."/>
            <person name="Fluegel L."/>
            <person name="Davis C.M."/>
            <person name="Simpson J.R."/>
            <person name="Lauterbach L."/>
            <person name="Steele A.D."/>
            <person name="Gui C."/>
            <person name="Meng S."/>
            <person name="Li G."/>
            <person name="Viehrig K."/>
            <person name="Ye F."/>
            <person name="Su P."/>
            <person name="Kiefer A.F."/>
            <person name="Nichols A."/>
            <person name="Cepeda A.J."/>
            <person name="Yan W."/>
            <person name="Fan B."/>
            <person name="Jiang Y."/>
            <person name="Adhikari A."/>
            <person name="Zheng C.-J."/>
            <person name="Schuster L."/>
            <person name="Cowan T.M."/>
            <person name="Smanski M.J."/>
            <person name="Chevrette M.G."/>
            <person name="De Carvalho L.P.S."/>
            <person name="Shen B."/>
        </authorList>
    </citation>
    <scope>NUCLEOTIDE SEQUENCE [LARGE SCALE GENOMIC DNA]</scope>
    <source>
        <strain evidence="2 3">NPDC019583</strain>
    </source>
</reference>
<dbReference type="InterPro" id="IPR011037">
    <property type="entry name" value="Pyrv_Knase-like_insert_dom_sf"/>
</dbReference>
<comment type="caution">
    <text evidence="2">The sequence shown here is derived from an EMBL/GenBank/DDBJ whole genome shotgun (WGS) entry which is preliminary data.</text>
</comment>
<dbReference type="Gene3D" id="2.40.33.20">
    <property type="entry name" value="PK beta-barrel domain-like"/>
    <property type="match status" value="1"/>
</dbReference>
<sequence length="166" mass="18310">MHVSVLTTATLDWVRSAVPDVPVDERRFRPNLLVRTPSGTPPFVEDEWFGSKARIGDAVCIEFVRSSERCVMTNEAQQEPPHSPLILRAITQAHDIRLDGLATVVSPGQVRIGDPLVLLQDPSRSRRLRASAEVPVRPICRCYPGVRFCCVGALPLMCGVASPWEA</sequence>